<keyword evidence="6" id="KW-1185">Reference proteome</keyword>
<dbReference type="PANTHER" id="PTHR24166:SF48">
    <property type="entry name" value="PROTEIN VAPYRIN"/>
    <property type="match status" value="1"/>
</dbReference>
<dbReference type="PANTHER" id="PTHR24166">
    <property type="entry name" value="ROLLING PEBBLES, ISOFORM B"/>
    <property type="match status" value="1"/>
</dbReference>
<keyword evidence="2 3" id="KW-0040">ANK repeat</keyword>
<dbReference type="PROSITE" id="PS50297">
    <property type="entry name" value="ANK_REP_REGION"/>
    <property type="match status" value="2"/>
</dbReference>
<dbReference type="Gene3D" id="1.25.40.20">
    <property type="entry name" value="Ankyrin repeat-containing domain"/>
    <property type="match status" value="1"/>
</dbReference>
<name>A0A812U4J3_9DINO</name>
<evidence type="ECO:0000256" key="4">
    <source>
        <dbReference type="SAM" id="Coils"/>
    </source>
</evidence>
<dbReference type="Pfam" id="PF12796">
    <property type="entry name" value="Ank_2"/>
    <property type="match status" value="1"/>
</dbReference>
<feature type="coiled-coil region" evidence="4">
    <location>
        <begin position="807"/>
        <end position="834"/>
    </location>
</feature>
<evidence type="ECO:0000256" key="1">
    <source>
        <dbReference type="ARBA" id="ARBA00022737"/>
    </source>
</evidence>
<dbReference type="EMBL" id="CAJNDS010002634">
    <property type="protein sequence ID" value="CAE7551218.1"/>
    <property type="molecule type" value="Genomic_DNA"/>
</dbReference>
<gene>
    <name evidence="5" type="primary">ANK3</name>
    <name evidence="5" type="ORF">SNAT2548_LOCUS30953</name>
</gene>
<dbReference type="Proteomes" id="UP000604046">
    <property type="component" value="Unassembled WGS sequence"/>
</dbReference>
<evidence type="ECO:0000256" key="3">
    <source>
        <dbReference type="PROSITE-ProRule" id="PRU00023"/>
    </source>
</evidence>
<evidence type="ECO:0000256" key="2">
    <source>
        <dbReference type="ARBA" id="ARBA00023043"/>
    </source>
</evidence>
<accession>A0A812U4J3</accession>
<organism evidence="5 6">
    <name type="scientific">Symbiodinium natans</name>
    <dbReference type="NCBI Taxonomy" id="878477"/>
    <lineage>
        <taxon>Eukaryota</taxon>
        <taxon>Sar</taxon>
        <taxon>Alveolata</taxon>
        <taxon>Dinophyceae</taxon>
        <taxon>Suessiales</taxon>
        <taxon>Symbiodiniaceae</taxon>
        <taxon>Symbiodinium</taxon>
    </lineage>
</organism>
<protein>
    <submittedName>
        <fullName evidence="5">ANK3 protein</fullName>
    </submittedName>
</protein>
<evidence type="ECO:0000313" key="5">
    <source>
        <dbReference type="EMBL" id="CAE7551218.1"/>
    </source>
</evidence>
<sequence>MDGPEGHGGAPLLHAAYKNFAGICEILLDSGASPHVAFTRSGHIQLESPAITPQHEDHWHQVLCEPSQGGCSLLQLRTEGVTALHLAAWHGSVRICWALIQASARPDARDRLHRSALMLSAERGHLEVVRLLLEQRAHLHASLQGHTAASLAARANQIATIQLLLEGKADVDYVAWFGAPTMLHIAAYWRYQGLASALLLQKANTEAALTPGGVRPLMVAAERGSVEVCQLLLGFRAEVGAVDDVGESAWQKVRTTFGGDSLLRCPSSLNPALIITDALGIISGSVNLKEFSDYRLNFEGVKRILEGLRKAKGGGHVELPASWLDVLMYGVNESYDTAHTSATSQDRRCGKGSRAACRAGIKIRSDKPDEVNALSPSILREKILDVLLDVGDVELECRRALDVDWMHVQEKGTIFHRIARSVMNFGKGLINSIRSAFGYFLAKMQKKNEECVQKQQKAESKAAADLPNASMIRSEAEVIRGLRSSEAVLDGFDKKGKKSEAELDKEVRLLKETATEMEVAAATGKGATKKLEKLEKQSEGLEEKTCEAKAGREAKGFRQIIDEVARGKVPQLGIRGIGGWASILAGGLEEVIDFRTREIGLFATGGAVAGTSMAGVTVGGYVGVGWKGARALNQSLGDYGPGPSLFAAVGASIPLPIPIASFGMGITYEIDGDEHLGGPPYKPLARDPGTYIYAGWSFSLGLYTGPVGIDIGSSMAKAPIHVDCFNDTSGLRWAIPKVTCKDCQSVPMKAAVTALRTVQHLATFPIITDLFFIFLAYLNDRPAIRGDFEGACSTEPHSIFVYAAEILQEAFEAIEGLEEHLKKLEHAMDVSRRKEIPFSAEFKKLYRELENLKVVNAKYAPLDDFSLSPRGAANITAGAESAGWLRFEDFDIWWRLRWRSAQALCTRLQLPRDKCNAHDVYDKLKMNQRWRNPFGFCNVFDRQSCELPNATCKVLPWGRSKNGRATKFAYGKLSTLGQCLCMDGYRYKYDHGRGHHCAEVPPKGAERVRQLLDDARRWVEVRKLELGGYVRDLLIAASS</sequence>
<feature type="repeat" description="ANK" evidence="3">
    <location>
        <begin position="112"/>
        <end position="144"/>
    </location>
</feature>
<dbReference type="InterPro" id="IPR050889">
    <property type="entry name" value="Dendritic_Spine_Reg/Scaffold"/>
</dbReference>
<reference evidence="5" key="1">
    <citation type="submission" date="2021-02" db="EMBL/GenBank/DDBJ databases">
        <authorList>
            <person name="Dougan E. K."/>
            <person name="Rhodes N."/>
            <person name="Thang M."/>
            <person name="Chan C."/>
        </authorList>
    </citation>
    <scope>NUCLEOTIDE SEQUENCE</scope>
</reference>
<comment type="caution">
    <text evidence="5">The sequence shown here is derived from an EMBL/GenBank/DDBJ whole genome shotgun (WGS) entry which is preliminary data.</text>
</comment>
<feature type="repeat" description="ANK" evidence="3">
    <location>
        <begin position="79"/>
        <end position="111"/>
    </location>
</feature>
<dbReference type="InterPro" id="IPR002110">
    <property type="entry name" value="Ankyrin_rpt"/>
</dbReference>
<proteinExistence type="predicted"/>
<dbReference type="PROSITE" id="PS50088">
    <property type="entry name" value="ANK_REPEAT"/>
    <property type="match status" value="3"/>
</dbReference>
<evidence type="ECO:0000313" key="6">
    <source>
        <dbReference type="Proteomes" id="UP000604046"/>
    </source>
</evidence>
<dbReference type="SUPFAM" id="SSF48403">
    <property type="entry name" value="Ankyrin repeat"/>
    <property type="match status" value="1"/>
</dbReference>
<keyword evidence="4" id="KW-0175">Coiled coil</keyword>
<dbReference type="SMART" id="SM00248">
    <property type="entry name" value="ANK"/>
    <property type="match status" value="6"/>
</dbReference>
<dbReference type="Pfam" id="PF00023">
    <property type="entry name" value="Ank"/>
    <property type="match status" value="1"/>
</dbReference>
<keyword evidence="1" id="KW-0677">Repeat</keyword>
<feature type="repeat" description="ANK" evidence="3">
    <location>
        <begin position="212"/>
        <end position="244"/>
    </location>
</feature>
<dbReference type="OrthoDB" id="428308at2759"/>
<dbReference type="InterPro" id="IPR036770">
    <property type="entry name" value="Ankyrin_rpt-contain_sf"/>
</dbReference>
<dbReference type="AlphaFoldDB" id="A0A812U4J3"/>